<feature type="transmembrane region" description="Helical" evidence="7">
    <location>
        <begin position="39"/>
        <end position="64"/>
    </location>
</feature>
<evidence type="ECO:0000256" key="2">
    <source>
        <dbReference type="ARBA" id="ARBA00007430"/>
    </source>
</evidence>
<proteinExistence type="inferred from homology"/>
<feature type="transmembrane region" description="Helical" evidence="7">
    <location>
        <begin position="317"/>
        <end position="338"/>
    </location>
</feature>
<dbReference type="PANTHER" id="PTHR30250:SF10">
    <property type="entry name" value="LIPOPOLYSACCHARIDE BIOSYNTHESIS PROTEIN WZXC"/>
    <property type="match status" value="1"/>
</dbReference>
<feature type="transmembrane region" description="Helical" evidence="7">
    <location>
        <begin position="12"/>
        <end position="33"/>
    </location>
</feature>
<feature type="transmembrane region" description="Helical" evidence="7">
    <location>
        <begin position="417"/>
        <end position="437"/>
    </location>
</feature>
<feature type="transmembrane region" description="Helical" evidence="7">
    <location>
        <begin position="111"/>
        <end position="132"/>
    </location>
</feature>
<comment type="subcellular location">
    <subcellularLocation>
        <location evidence="1">Cell membrane</location>
        <topology evidence="1">Multi-pass membrane protein</topology>
    </subcellularLocation>
</comment>
<dbReference type="EMBL" id="JBIGHW010000001">
    <property type="protein sequence ID" value="MFG6439524.1"/>
    <property type="molecule type" value="Genomic_DNA"/>
</dbReference>
<dbReference type="InterPro" id="IPR050833">
    <property type="entry name" value="Poly_Biosynth_Transport"/>
</dbReference>
<organism evidence="8 9">
    <name type="scientific">Pelomonas margarita</name>
    <dbReference type="NCBI Taxonomy" id="3299031"/>
    <lineage>
        <taxon>Bacteria</taxon>
        <taxon>Pseudomonadati</taxon>
        <taxon>Pseudomonadota</taxon>
        <taxon>Betaproteobacteria</taxon>
        <taxon>Burkholderiales</taxon>
        <taxon>Sphaerotilaceae</taxon>
        <taxon>Roseateles</taxon>
    </lineage>
</organism>
<evidence type="ECO:0000313" key="8">
    <source>
        <dbReference type="EMBL" id="MFG6439524.1"/>
    </source>
</evidence>
<evidence type="ECO:0000256" key="5">
    <source>
        <dbReference type="ARBA" id="ARBA00022989"/>
    </source>
</evidence>
<dbReference type="RefSeq" id="WP_394394947.1">
    <property type="nucleotide sequence ID" value="NZ_JBIGHW010000001.1"/>
</dbReference>
<dbReference type="PANTHER" id="PTHR30250">
    <property type="entry name" value="PST FAMILY PREDICTED COLANIC ACID TRANSPORTER"/>
    <property type="match status" value="1"/>
</dbReference>
<keyword evidence="3" id="KW-1003">Cell membrane</keyword>
<protein>
    <submittedName>
        <fullName evidence="8">Oligosaccharide flippase family protein</fullName>
    </submittedName>
</protein>
<evidence type="ECO:0000313" key="9">
    <source>
        <dbReference type="Proteomes" id="UP001606301"/>
    </source>
</evidence>
<feature type="transmembrane region" description="Helical" evidence="7">
    <location>
        <begin position="170"/>
        <end position="189"/>
    </location>
</feature>
<keyword evidence="5 7" id="KW-1133">Transmembrane helix</keyword>
<feature type="transmembrane region" description="Helical" evidence="7">
    <location>
        <begin position="144"/>
        <end position="164"/>
    </location>
</feature>
<keyword evidence="4 7" id="KW-0812">Transmembrane</keyword>
<evidence type="ECO:0000256" key="3">
    <source>
        <dbReference type="ARBA" id="ARBA00022475"/>
    </source>
</evidence>
<evidence type="ECO:0000256" key="4">
    <source>
        <dbReference type="ARBA" id="ARBA00022692"/>
    </source>
</evidence>
<keyword evidence="6 7" id="KW-0472">Membrane</keyword>
<reference evidence="8 9" key="1">
    <citation type="submission" date="2024-08" db="EMBL/GenBank/DDBJ databases">
        <authorList>
            <person name="Lu H."/>
        </authorList>
    </citation>
    <scope>NUCLEOTIDE SEQUENCE [LARGE SCALE GENOMIC DNA]</scope>
    <source>
        <strain evidence="8 9">LKC17W</strain>
    </source>
</reference>
<comment type="similarity">
    <text evidence="2">Belongs to the polysaccharide synthase family.</text>
</comment>
<name>A0ABW7FCT4_9BURK</name>
<evidence type="ECO:0000256" key="1">
    <source>
        <dbReference type="ARBA" id="ARBA00004651"/>
    </source>
</evidence>
<gene>
    <name evidence="8" type="ORF">ACG0Z3_02425</name>
</gene>
<evidence type="ECO:0000256" key="6">
    <source>
        <dbReference type="ARBA" id="ARBA00023136"/>
    </source>
</evidence>
<feature type="transmembrane region" description="Helical" evidence="7">
    <location>
        <begin position="76"/>
        <end position="99"/>
    </location>
</feature>
<feature type="transmembrane region" description="Helical" evidence="7">
    <location>
        <begin position="379"/>
        <end position="396"/>
    </location>
</feature>
<dbReference type="Proteomes" id="UP001606301">
    <property type="component" value="Unassembled WGS sequence"/>
</dbReference>
<comment type="caution">
    <text evidence="8">The sequence shown here is derived from an EMBL/GenBank/DDBJ whole genome shotgun (WGS) entry which is preliminary data.</text>
</comment>
<dbReference type="Pfam" id="PF13440">
    <property type="entry name" value="Polysacc_synt_3"/>
    <property type="match status" value="1"/>
</dbReference>
<sequence>MATVRRSLGFAFLERYLLIALQLLSFTLLARLLTPQQVGVYSVSMALVSMAQVVRDFGLANYLIQRPALEAADVGSALGTSLLLGGVLFLGINAAAPWIGDFYGDAELAHIVRIISLNFLILPFNSISLALLRRDLRFDLLMRINVAAAVVGTSTTLTLAWAGVGAPSLAWGEVAGSLTTAAALGLAGAQRRLVAPQLQRWREILRFGGPVTAANVVTSVSMDVNDLAVGKLLGFTPVAIASRAQGLMNLFHRDIMGTVRSVAYPAFAKAHREDGQLEQRFVQSLSAVSAVAWPFYGFVGLFSLEVLRLMFGPQWDAAAPLVPIYCAAGAVSVLNSLIPTLMLAAGHSKLVALADLIIQPVKAALLVAVVWHWRALEPLALGVLAMAIVAVPYFYAFKQRCLPSDFRAIGRELARNAALAVLSLLPATIVVTGWRTAGEPMALALWLGCAGLTGLFWLAGLWLLSHPLQAELLGLLQRHRRTTP</sequence>
<evidence type="ECO:0000256" key="7">
    <source>
        <dbReference type="SAM" id="Phobius"/>
    </source>
</evidence>
<feature type="transmembrane region" description="Helical" evidence="7">
    <location>
        <begin position="290"/>
        <end position="311"/>
    </location>
</feature>
<feature type="transmembrane region" description="Helical" evidence="7">
    <location>
        <begin position="443"/>
        <end position="464"/>
    </location>
</feature>
<accession>A0ABW7FCT4</accession>
<feature type="transmembrane region" description="Helical" evidence="7">
    <location>
        <begin position="350"/>
        <end position="373"/>
    </location>
</feature>
<keyword evidence="9" id="KW-1185">Reference proteome</keyword>